<evidence type="ECO:0000313" key="3">
    <source>
        <dbReference type="Proteomes" id="UP000292564"/>
    </source>
</evidence>
<name>A0A4Q7ZQH3_9ACTN</name>
<organism evidence="2 3">
    <name type="scientific">Krasilnikovia cinnamomea</name>
    <dbReference type="NCBI Taxonomy" id="349313"/>
    <lineage>
        <taxon>Bacteria</taxon>
        <taxon>Bacillati</taxon>
        <taxon>Actinomycetota</taxon>
        <taxon>Actinomycetes</taxon>
        <taxon>Micromonosporales</taxon>
        <taxon>Micromonosporaceae</taxon>
        <taxon>Krasilnikovia</taxon>
    </lineage>
</organism>
<comment type="caution">
    <text evidence="2">The sequence shown here is derived from an EMBL/GenBank/DDBJ whole genome shotgun (WGS) entry which is preliminary data.</text>
</comment>
<reference evidence="2 3" key="1">
    <citation type="submission" date="2019-02" db="EMBL/GenBank/DDBJ databases">
        <title>Sequencing the genomes of 1000 actinobacteria strains.</title>
        <authorList>
            <person name="Klenk H.-P."/>
        </authorList>
    </citation>
    <scope>NUCLEOTIDE SEQUENCE [LARGE SCALE GENOMIC DNA]</scope>
    <source>
        <strain evidence="2 3">DSM 45162</strain>
    </source>
</reference>
<gene>
    <name evidence="2" type="ORF">EV385_5289</name>
</gene>
<protein>
    <recommendedName>
        <fullName evidence="4">Copper type II ascorbate-dependent monooxygenase C-terminal domain-containing protein</fullName>
    </recommendedName>
</protein>
<dbReference type="Proteomes" id="UP000292564">
    <property type="component" value="Unassembled WGS sequence"/>
</dbReference>
<sequence>MVLAVAVAATTVADSPAANAADNGDLRVAATETRTVRYGPWTLPAATGHTHDEMGSTGNQLAFNVEKPCTDCMVTAIRPNLVYEDGSTANVNTGPMLHHAVIGQLGEPDLVCRLGGLGPKRVFSSGNERTPVTLPAGYGMRVDRGDRWTMVFDLMNHAHEEKTVYLSFEYTYVTGPAARRLTPVTPMWLDVVSCLYPAYDVPAGDTTRTARWRSTVSGEIVYMKGHLHHGGRTITTTNLTTGRPVCEVTVVSGGSPEFIDPHGNPEISSAPPCVGSPVATIRRGDVLEVAARYVADHPHEKVMGIMTGWIAIDGR</sequence>
<evidence type="ECO:0000313" key="2">
    <source>
        <dbReference type="EMBL" id="RZU53368.1"/>
    </source>
</evidence>
<evidence type="ECO:0000256" key="1">
    <source>
        <dbReference type="SAM" id="SignalP"/>
    </source>
</evidence>
<keyword evidence="1" id="KW-0732">Signal</keyword>
<evidence type="ECO:0008006" key="4">
    <source>
        <dbReference type="Google" id="ProtNLM"/>
    </source>
</evidence>
<dbReference type="AlphaFoldDB" id="A0A4Q7ZQH3"/>
<feature type="chain" id="PRO_5020298876" description="Copper type II ascorbate-dependent monooxygenase C-terminal domain-containing protein" evidence="1">
    <location>
        <begin position="21"/>
        <end position="315"/>
    </location>
</feature>
<proteinExistence type="predicted"/>
<keyword evidence="3" id="KW-1185">Reference proteome</keyword>
<dbReference type="EMBL" id="SHKY01000001">
    <property type="protein sequence ID" value="RZU53368.1"/>
    <property type="molecule type" value="Genomic_DNA"/>
</dbReference>
<accession>A0A4Q7ZQH3</accession>
<feature type="signal peptide" evidence="1">
    <location>
        <begin position="1"/>
        <end position="20"/>
    </location>
</feature>